<reference evidence="1 2" key="1">
    <citation type="submission" date="2014-12" db="EMBL/GenBank/DDBJ databases">
        <title>16Stimator: statistical estimation of ribosomal gene copy numbers from draft genome assemblies.</title>
        <authorList>
            <person name="Perisin M.A."/>
            <person name="Vetter M."/>
            <person name="Gilbert J.A."/>
            <person name="Bergelson J."/>
        </authorList>
    </citation>
    <scope>NUCLEOTIDE SEQUENCE [LARGE SCALE GENOMIC DNA]</scope>
    <source>
        <strain evidence="1 2">MEJ076</strain>
    </source>
</reference>
<organism evidence="1 2">
    <name type="scientific">Agrobacterium tumefaciens</name>
    <dbReference type="NCBI Taxonomy" id="358"/>
    <lineage>
        <taxon>Bacteria</taxon>
        <taxon>Pseudomonadati</taxon>
        <taxon>Pseudomonadota</taxon>
        <taxon>Alphaproteobacteria</taxon>
        <taxon>Hyphomicrobiales</taxon>
        <taxon>Rhizobiaceae</taxon>
        <taxon>Rhizobium/Agrobacterium group</taxon>
        <taxon>Agrobacterium</taxon>
        <taxon>Agrobacterium tumefaciens complex</taxon>
    </lineage>
</organism>
<proteinExistence type="predicted"/>
<dbReference type="AlphaFoldDB" id="A0A0D0KX66"/>
<sequence>MSYPTPVPGLVVRYNYLWDKEKSQGLSTGSKDRPCAIILYHSKNNDTIVVPITHSPPEMGEEELSIEVPAELREKLGLDEQTNWIRLSEVNRFEWPGSHLRTLPSDPNRYDYGMIPPEFFEEIKTRLRETMMRGRVALAKR</sequence>
<evidence type="ECO:0000313" key="2">
    <source>
        <dbReference type="Proteomes" id="UP000035017"/>
    </source>
</evidence>
<evidence type="ECO:0000313" key="1">
    <source>
        <dbReference type="EMBL" id="KIQ01843.1"/>
    </source>
</evidence>
<dbReference type="EMBL" id="JXQV01000012">
    <property type="protein sequence ID" value="KIQ01843.1"/>
    <property type="molecule type" value="Genomic_DNA"/>
</dbReference>
<accession>A0A0D0KX66</accession>
<name>A0A0D0KX66_AGRTU</name>
<gene>
    <name evidence="1" type="ORF">RU07_13915</name>
</gene>
<comment type="caution">
    <text evidence="1">The sequence shown here is derived from an EMBL/GenBank/DDBJ whole genome shotgun (WGS) entry which is preliminary data.</text>
</comment>
<dbReference type="Proteomes" id="UP000035017">
    <property type="component" value="Unassembled WGS sequence"/>
</dbReference>
<protein>
    <recommendedName>
        <fullName evidence="3">Growth inhibitor PemK</fullName>
    </recommendedName>
</protein>
<evidence type="ECO:0008006" key="3">
    <source>
        <dbReference type="Google" id="ProtNLM"/>
    </source>
</evidence>